<name>A0A6L2N5L3_TANCI</name>
<feature type="compositionally biased region" description="Basic and acidic residues" evidence="1">
    <location>
        <begin position="98"/>
        <end position="121"/>
    </location>
</feature>
<organism evidence="2">
    <name type="scientific">Tanacetum cinerariifolium</name>
    <name type="common">Dalmatian daisy</name>
    <name type="synonym">Chrysanthemum cinerariifolium</name>
    <dbReference type="NCBI Taxonomy" id="118510"/>
    <lineage>
        <taxon>Eukaryota</taxon>
        <taxon>Viridiplantae</taxon>
        <taxon>Streptophyta</taxon>
        <taxon>Embryophyta</taxon>
        <taxon>Tracheophyta</taxon>
        <taxon>Spermatophyta</taxon>
        <taxon>Magnoliopsida</taxon>
        <taxon>eudicotyledons</taxon>
        <taxon>Gunneridae</taxon>
        <taxon>Pentapetalae</taxon>
        <taxon>asterids</taxon>
        <taxon>campanulids</taxon>
        <taxon>Asterales</taxon>
        <taxon>Asteraceae</taxon>
        <taxon>Asteroideae</taxon>
        <taxon>Anthemideae</taxon>
        <taxon>Anthemidinae</taxon>
        <taxon>Tanacetum</taxon>
    </lineage>
</organism>
<reference evidence="2" key="1">
    <citation type="journal article" date="2019" name="Sci. Rep.">
        <title>Draft genome of Tanacetum cinerariifolium, the natural source of mosquito coil.</title>
        <authorList>
            <person name="Yamashiro T."/>
            <person name="Shiraishi A."/>
            <person name="Satake H."/>
            <person name="Nakayama K."/>
        </authorList>
    </citation>
    <scope>NUCLEOTIDE SEQUENCE</scope>
</reference>
<evidence type="ECO:0000256" key="1">
    <source>
        <dbReference type="SAM" id="MobiDB-lite"/>
    </source>
</evidence>
<comment type="caution">
    <text evidence="2">The sequence shown here is derived from an EMBL/GenBank/DDBJ whole genome shotgun (WGS) entry which is preliminary data.</text>
</comment>
<evidence type="ECO:0000313" key="2">
    <source>
        <dbReference type="EMBL" id="GEU80747.1"/>
    </source>
</evidence>
<dbReference type="AlphaFoldDB" id="A0A6L2N5L3"/>
<feature type="compositionally biased region" description="Basic and acidic residues" evidence="1">
    <location>
        <begin position="77"/>
        <end position="87"/>
    </location>
</feature>
<gene>
    <name evidence="2" type="ORF">Tci_052725</name>
</gene>
<feature type="region of interest" description="Disordered" evidence="1">
    <location>
        <begin position="65"/>
        <end position="128"/>
    </location>
</feature>
<protein>
    <submittedName>
        <fullName evidence="2">Uncharacterized protein</fullName>
    </submittedName>
</protein>
<dbReference type="EMBL" id="BKCJ010008137">
    <property type="protein sequence ID" value="GEU80747.1"/>
    <property type="molecule type" value="Genomic_DNA"/>
</dbReference>
<accession>A0A6L2N5L3</accession>
<sequence length="128" mass="14219">MEHLAKDGEKDVFCSINEEFEKFVDSDINTPYHSRSIRQEHQGFIVSLRSLNGVSVCLLTSSFLSETDSEESTQSTRGEEEISDKNKVAIGDNTENPTETKMETPAKKAEMGNEAESKAVNEETTEAP</sequence>
<proteinExistence type="predicted"/>